<keyword evidence="2" id="KW-0812">Transmembrane</keyword>
<evidence type="ECO:0000256" key="1">
    <source>
        <dbReference type="RuleBase" id="RU000676"/>
    </source>
</evidence>
<keyword evidence="1" id="KW-0712">Selenocysteine</keyword>
<dbReference type="SUPFAM" id="SSF52833">
    <property type="entry name" value="Thioredoxin-like"/>
    <property type="match status" value="1"/>
</dbReference>
<evidence type="ECO:0000313" key="4">
    <source>
        <dbReference type="Proteomes" id="UP001163046"/>
    </source>
</evidence>
<dbReference type="GO" id="GO:0042446">
    <property type="term" value="P:hormone biosynthetic process"/>
    <property type="evidence" value="ECO:0007669"/>
    <property type="project" value="UniProtKB-KW"/>
</dbReference>
<dbReference type="PANTHER" id="PTHR11781">
    <property type="entry name" value="IODOTHYRONINE DEIODINASE"/>
    <property type="match status" value="1"/>
</dbReference>
<reference evidence="3" key="1">
    <citation type="submission" date="2023-01" db="EMBL/GenBank/DDBJ databases">
        <title>Genome assembly of the deep-sea coral Lophelia pertusa.</title>
        <authorList>
            <person name="Herrera S."/>
            <person name="Cordes E."/>
        </authorList>
    </citation>
    <scope>NUCLEOTIDE SEQUENCE</scope>
    <source>
        <strain evidence="3">USNM1676648</strain>
        <tissue evidence="3">Polyp</tissue>
    </source>
</reference>
<dbReference type="Proteomes" id="UP001163046">
    <property type="component" value="Unassembled WGS sequence"/>
</dbReference>
<protein>
    <recommendedName>
        <fullName evidence="1">Iodothyronine deiodinase</fullName>
    </recommendedName>
</protein>
<dbReference type="Gene3D" id="3.40.30.10">
    <property type="entry name" value="Glutaredoxin"/>
    <property type="match status" value="2"/>
</dbReference>
<keyword evidence="1" id="KW-0893">Thyroid hormones biosynthesis</keyword>
<feature type="transmembrane region" description="Helical" evidence="2">
    <location>
        <begin position="12"/>
        <end position="29"/>
    </location>
</feature>
<keyword evidence="1 3" id="KW-0560">Oxidoreductase</keyword>
<organism evidence="3 4">
    <name type="scientific">Desmophyllum pertusum</name>
    <dbReference type="NCBI Taxonomy" id="174260"/>
    <lineage>
        <taxon>Eukaryota</taxon>
        <taxon>Metazoa</taxon>
        <taxon>Cnidaria</taxon>
        <taxon>Anthozoa</taxon>
        <taxon>Hexacorallia</taxon>
        <taxon>Scleractinia</taxon>
        <taxon>Caryophylliina</taxon>
        <taxon>Caryophylliidae</taxon>
        <taxon>Desmophyllum</taxon>
    </lineage>
</organism>
<dbReference type="GO" id="GO:0004800">
    <property type="term" value="F:thyroxine 5'-deiodinase activity"/>
    <property type="evidence" value="ECO:0007669"/>
    <property type="project" value="InterPro"/>
</dbReference>
<dbReference type="PANTHER" id="PTHR11781:SF22">
    <property type="entry name" value="TYPE I IODOTHYRONINE DEIODINASE"/>
    <property type="match status" value="1"/>
</dbReference>
<keyword evidence="2" id="KW-0472">Membrane</keyword>
<name>A0A9W9YRR5_9CNID</name>
<accession>A0A9W9YRR5</accession>
<keyword evidence="2" id="KW-1133">Transmembrane helix</keyword>
<comment type="caution">
    <text evidence="3">The sequence shown here is derived from an EMBL/GenBank/DDBJ whole genome shotgun (WGS) entry which is preliminary data.</text>
</comment>
<dbReference type="AlphaFoldDB" id="A0A9W9YRR5"/>
<dbReference type="Pfam" id="PF00837">
    <property type="entry name" value="T4_deiodinase"/>
    <property type="match status" value="1"/>
</dbReference>
<gene>
    <name evidence="3" type="primary">DIO1_3</name>
    <name evidence="3" type="ORF">OS493_016966</name>
</gene>
<dbReference type="OrthoDB" id="428577at2759"/>
<dbReference type="GO" id="GO:0042403">
    <property type="term" value="P:thyroid hormone metabolic process"/>
    <property type="evidence" value="ECO:0007669"/>
    <property type="project" value="TreeGrafter"/>
</dbReference>
<sequence length="304" mass="34110">MPVVMILQCLRTLQAFAATMLSALVYAILWPLTVIRISLSIGLMRIASSLPILKEKIKRYNEKVLLVPYENFWQSWCSWKMLLVTVKLTLVDLSRTARLGSPAPNCKLVTTDGKDSRLLDLARGNRPLNDFTKVVRDFAEVADFVVVYISEAHPTDGWRWNNNVEIAQHKSLKDRCQAAEILKSSGCPAPVMVDTMENEAAKSYGAFPERLFIIQQGQIVYEGGMGPYNYDLTENNVEIAQHKSLKDRCQAAEILKSSGCPAPVMVDTMENEAAKSYGAFPERLFIIQQGQIVYEGGWVRTITT</sequence>
<dbReference type="InterPro" id="IPR000643">
    <property type="entry name" value="Iodothyronine_deiodinase"/>
</dbReference>
<evidence type="ECO:0000313" key="3">
    <source>
        <dbReference type="EMBL" id="KAJ7360334.1"/>
    </source>
</evidence>
<keyword evidence="4" id="KW-1185">Reference proteome</keyword>
<comment type="similarity">
    <text evidence="1">Belongs to the iodothyronine deiodinase family.</text>
</comment>
<comment type="function">
    <text evidence="1">Responsible for the deiodination of T4 (3,5,3',5'-tetraiodothyronine).</text>
</comment>
<proteinExistence type="inferred from homology"/>
<evidence type="ECO:0000256" key="2">
    <source>
        <dbReference type="SAM" id="Phobius"/>
    </source>
</evidence>
<dbReference type="InterPro" id="IPR036249">
    <property type="entry name" value="Thioredoxin-like_sf"/>
</dbReference>
<dbReference type="EMBL" id="MU827310">
    <property type="protein sequence ID" value="KAJ7360334.1"/>
    <property type="molecule type" value="Genomic_DNA"/>
</dbReference>